<dbReference type="Pfam" id="PF05768">
    <property type="entry name" value="Glrx-like"/>
    <property type="match status" value="1"/>
</dbReference>
<organism evidence="1 2">
    <name type="scientific">Shewanella gelidii</name>
    <dbReference type="NCBI Taxonomy" id="1642821"/>
    <lineage>
        <taxon>Bacteria</taxon>
        <taxon>Pseudomonadati</taxon>
        <taxon>Pseudomonadota</taxon>
        <taxon>Gammaproteobacteria</taxon>
        <taxon>Alteromonadales</taxon>
        <taxon>Shewanellaceae</taxon>
        <taxon>Shewanella</taxon>
    </lineage>
</organism>
<protein>
    <submittedName>
        <fullName evidence="1">Thioredoxin family protein</fullName>
    </submittedName>
</protein>
<comment type="caution">
    <text evidence="1">The sequence shown here is derived from an EMBL/GenBank/DDBJ whole genome shotgun (WGS) entry which is preliminary data.</text>
</comment>
<dbReference type="SUPFAM" id="SSF52833">
    <property type="entry name" value="Thioredoxin-like"/>
    <property type="match status" value="1"/>
</dbReference>
<gene>
    <name evidence="1" type="ORF">GCM10009332_27180</name>
</gene>
<reference evidence="1" key="1">
    <citation type="journal article" date="2014" name="Int. J. Syst. Evol. Microbiol.">
        <title>Complete genome sequence of Corynebacterium casei LMG S-19264T (=DSM 44701T), isolated from a smear-ripened cheese.</title>
        <authorList>
            <consortium name="US DOE Joint Genome Institute (JGI-PGF)"/>
            <person name="Walter F."/>
            <person name="Albersmeier A."/>
            <person name="Kalinowski J."/>
            <person name="Ruckert C."/>
        </authorList>
    </citation>
    <scope>NUCLEOTIDE SEQUENCE</scope>
    <source>
        <strain evidence="1">JCM 30804</strain>
    </source>
</reference>
<keyword evidence="2" id="KW-1185">Reference proteome</keyword>
<accession>A0A917JX49</accession>
<dbReference type="Gene3D" id="3.40.30.10">
    <property type="entry name" value="Glutaredoxin"/>
    <property type="match status" value="1"/>
</dbReference>
<dbReference type="RefSeq" id="WP_188921868.1">
    <property type="nucleotide sequence ID" value="NZ_BMPZ01000009.1"/>
</dbReference>
<dbReference type="InterPro" id="IPR008554">
    <property type="entry name" value="Glutaredoxin-like"/>
</dbReference>
<name>A0A917JX49_9GAMM</name>
<dbReference type="EMBL" id="BMPZ01000009">
    <property type="protein sequence ID" value="GGI88354.1"/>
    <property type="molecule type" value="Genomic_DNA"/>
</dbReference>
<proteinExistence type="predicted"/>
<dbReference type="AlphaFoldDB" id="A0A917JX49"/>
<reference evidence="1" key="2">
    <citation type="submission" date="2020-09" db="EMBL/GenBank/DDBJ databases">
        <authorList>
            <person name="Sun Q."/>
            <person name="Ohkuma M."/>
        </authorList>
    </citation>
    <scope>NUCLEOTIDE SEQUENCE</scope>
    <source>
        <strain evidence="1">JCM 30804</strain>
    </source>
</reference>
<dbReference type="InterPro" id="IPR036249">
    <property type="entry name" value="Thioredoxin-like_sf"/>
</dbReference>
<dbReference type="Proteomes" id="UP000613743">
    <property type="component" value="Unassembled WGS sequence"/>
</dbReference>
<evidence type="ECO:0000313" key="2">
    <source>
        <dbReference type="Proteomes" id="UP000613743"/>
    </source>
</evidence>
<evidence type="ECO:0000313" key="1">
    <source>
        <dbReference type="EMBL" id="GGI88354.1"/>
    </source>
</evidence>
<sequence>MGKQSRYVLLHTEGCHLCDEAMVILQQANVPFLCCDICEDEELATVYGTRIPVLRNDSNGLELNWPFDSAALHTFTGETLEFSSDQ</sequence>